<accession>A0A2S6GKC5</accession>
<feature type="binding site" evidence="8">
    <location>
        <position position="342"/>
    </location>
    <ligand>
        <name>Zn(2+)</name>
        <dbReference type="ChEBI" id="CHEBI:29105"/>
        <label>2</label>
    </ligand>
</feature>
<evidence type="ECO:0000256" key="5">
    <source>
        <dbReference type="ARBA" id="ARBA00022833"/>
    </source>
</evidence>
<feature type="chain" id="PRO_5018084091" evidence="12">
    <location>
        <begin position="27"/>
        <end position="465"/>
    </location>
</feature>
<evidence type="ECO:0000256" key="7">
    <source>
        <dbReference type="PIRSR" id="PIRSR601952-1"/>
    </source>
</evidence>
<dbReference type="OrthoDB" id="9794455at2"/>
<feature type="region of interest" description="Disordered" evidence="11">
    <location>
        <begin position="185"/>
        <end position="204"/>
    </location>
</feature>
<feature type="binding site" evidence="8">
    <location>
        <position position="384"/>
    </location>
    <ligand>
        <name>Zn(2+)</name>
        <dbReference type="ChEBI" id="CHEBI:29105"/>
        <label>2</label>
    </ligand>
</feature>
<dbReference type="CDD" id="cd16012">
    <property type="entry name" value="ALP"/>
    <property type="match status" value="1"/>
</dbReference>
<dbReference type="InterPro" id="IPR018299">
    <property type="entry name" value="Alkaline_phosphatase_AS"/>
</dbReference>
<evidence type="ECO:0000313" key="14">
    <source>
        <dbReference type="Proteomes" id="UP000239203"/>
    </source>
</evidence>
<comment type="cofactor">
    <cofactor evidence="8">
        <name>Zn(2+)</name>
        <dbReference type="ChEBI" id="CHEBI:29105"/>
    </cofactor>
    <text evidence="8">Binds 2 Zn(2+) ions.</text>
</comment>
<dbReference type="PANTHER" id="PTHR11596">
    <property type="entry name" value="ALKALINE PHOSPHATASE"/>
    <property type="match status" value="1"/>
</dbReference>
<evidence type="ECO:0000256" key="11">
    <source>
        <dbReference type="SAM" id="MobiDB-lite"/>
    </source>
</evidence>
<dbReference type="SMART" id="SM00098">
    <property type="entry name" value="alkPPc"/>
    <property type="match status" value="1"/>
</dbReference>
<keyword evidence="6 8" id="KW-0460">Magnesium</keyword>
<feature type="binding site" evidence="8">
    <location>
        <position position="346"/>
    </location>
    <ligand>
        <name>Zn(2+)</name>
        <dbReference type="ChEBI" id="CHEBI:29105"/>
        <label>2</label>
    </ligand>
</feature>
<dbReference type="InterPro" id="IPR001952">
    <property type="entry name" value="Alkaline_phosphatase"/>
</dbReference>
<evidence type="ECO:0000256" key="2">
    <source>
        <dbReference type="ARBA" id="ARBA00022553"/>
    </source>
</evidence>
<comment type="similarity">
    <text evidence="1 10">Belongs to the alkaline phosphatase family.</text>
</comment>
<evidence type="ECO:0000256" key="4">
    <source>
        <dbReference type="ARBA" id="ARBA00022801"/>
    </source>
</evidence>
<keyword evidence="5 8" id="KW-0862">Zinc</keyword>
<feature type="binding site" evidence="8">
    <location>
        <position position="428"/>
    </location>
    <ligand>
        <name>Zn(2+)</name>
        <dbReference type="ChEBI" id="CHEBI:29105"/>
        <label>2</label>
    </ligand>
</feature>
<evidence type="ECO:0000256" key="1">
    <source>
        <dbReference type="ARBA" id="ARBA00005984"/>
    </source>
</evidence>
<dbReference type="Proteomes" id="UP000239203">
    <property type="component" value="Unassembled WGS sequence"/>
</dbReference>
<comment type="caution">
    <text evidence="13">The sequence shown here is derived from an EMBL/GenBank/DDBJ whole genome shotgun (WGS) entry which is preliminary data.</text>
</comment>
<dbReference type="RefSeq" id="WP_104481092.1">
    <property type="nucleotide sequence ID" value="NZ_CP154825.1"/>
</dbReference>
<keyword evidence="12" id="KW-0732">Signal</keyword>
<feature type="binding site" evidence="8">
    <location>
        <position position="66"/>
    </location>
    <ligand>
        <name>Mg(2+)</name>
        <dbReference type="ChEBI" id="CHEBI:18420"/>
    </ligand>
</feature>
<dbReference type="SUPFAM" id="SSF53649">
    <property type="entry name" value="Alkaline phosphatase-like"/>
    <property type="match status" value="1"/>
</dbReference>
<dbReference type="InterPro" id="IPR017850">
    <property type="entry name" value="Alkaline_phosphatase_core_sf"/>
</dbReference>
<reference evidence="13 14" key="1">
    <citation type="submission" date="2018-02" db="EMBL/GenBank/DDBJ databases">
        <title>Genomic Encyclopedia of Archaeal and Bacterial Type Strains, Phase II (KMG-II): from individual species to whole genera.</title>
        <authorList>
            <person name="Goeker M."/>
        </authorList>
    </citation>
    <scope>NUCLEOTIDE SEQUENCE [LARGE SCALE GENOMIC DNA]</scope>
    <source>
        <strain evidence="13 14">YU 961-1</strain>
    </source>
</reference>
<dbReference type="PANTHER" id="PTHR11596:SF5">
    <property type="entry name" value="ALKALINE PHOSPHATASE"/>
    <property type="match status" value="1"/>
</dbReference>
<proteinExistence type="inferred from homology"/>
<keyword evidence="4" id="KW-0378">Hydrolase</keyword>
<keyword evidence="3 8" id="KW-0479">Metal-binding</keyword>
<feature type="active site" description="Phosphoserine intermediate" evidence="7">
    <location>
        <position position="117"/>
    </location>
</feature>
<sequence>MPVVSRRLVALGVFGVAVALTAPAVAAAGPGDDPSARAAAGGDRTQDVRRAIEGGKARNVVLFIGDGMGDSEITIARNYARGAAGRLEMDSLPLTGAYTTYAVAKGDPSKPDYVTDSAASGTGWATGSKTYNGAISVDAYGNPLPTILELAKRNGYRTGDVTTAEVQDATPAVLGSHVVSRDCKGPNETSTACPANAKENGGAGSISEQLVQTRPDVLLGGGATFFNQTVKAGQFQGKTVLDQAKAAGYQVATDAAGLRAARGDKPLLGLFAPNNMDLQWVGPVAKVGGTEPSTCQPNANLPAAQPKLADMTRKALDVLDRSSRDRHGDKGFFLQVEGASIDKQDHAANPCGQIGETVGFDDAVAAGLAYARSHPDTLVVVTADHGHTSQIIPNGTKSPGQTATLVTRDGVPMTINYATNTPGQSQEHTGTQVRIAGYGPQAANVVGVTDQTDLFRTMSRALGVR</sequence>
<evidence type="ECO:0000256" key="6">
    <source>
        <dbReference type="ARBA" id="ARBA00022842"/>
    </source>
</evidence>
<keyword evidence="14" id="KW-1185">Reference proteome</keyword>
<evidence type="ECO:0000256" key="8">
    <source>
        <dbReference type="PIRSR" id="PIRSR601952-2"/>
    </source>
</evidence>
<feature type="binding site" evidence="8">
    <location>
        <position position="170"/>
    </location>
    <ligand>
        <name>Mg(2+)</name>
        <dbReference type="ChEBI" id="CHEBI:18420"/>
    </ligand>
</feature>
<feature type="signal peptide" evidence="12">
    <location>
        <begin position="1"/>
        <end position="26"/>
    </location>
</feature>
<keyword evidence="9" id="KW-1015">Disulfide bond</keyword>
<gene>
    <name evidence="13" type="ORF">CLV40_113162</name>
</gene>
<dbReference type="GO" id="GO:0004035">
    <property type="term" value="F:alkaline phosphatase activity"/>
    <property type="evidence" value="ECO:0007669"/>
    <property type="project" value="TreeGrafter"/>
</dbReference>
<keyword evidence="2" id="KW-0597">Phosphoprotein</keyword>
<organism evidence="13 14">
    <name type="scientific">Actinokineospora auranticolor</name>
    <dbReference type="NCBI Taxonomy" id="155976"/>
    <lineage>
        <taxon>Bacteria</taxon>
        <taxon>Bacillati</taxon>
        <taxon>Actinomycetota</taxon>
        <taxon>Actinomycetes</taxon>
        <taxon>Pseudonocardiales</taxon>
        <taxon>Pseudonocardiaceae</taxon>
        <taxon>Actinokineospora</taxon>
    </lineage>
</organism>
<evidence type="ECO:0000256" key="3">
    <source>
        <dbReference type="ARBA" id="ARBA00022723"/>
    </source>
</evidence>
<dbReference type="GO" id="GO:0046872">
    <property type="term" value="F:metal ion binding"/>
    <property type="evidence" value="ECO:0007669"/>
    <property type="project" value="UniProtKB-KW"/>
</dbReference>
<feature type="binding site" evidence="8">
    <location>
        <position position="337"/>
    </location>
    <ligand>
        <name>Mg(2+)</name>
        <dbReference type="ChEBI" id="CHEBI:18420"/>
    </ligand>
</feature>
<evidence type="ECO:0000256" key="10">
    <source>
        <dbReference type="RuleBase" id="RU003946"/>
    </source>
</evidence>
<feature type="binding site" evidence="8">
    <location>
        <position position="385"/>
    </location>
    <ligand>
        <name>Zn(2+)</name>
        <dbReference type="ChEBI" id="CHEBI:29105"/>
        <label>2</label>
    </ligand>
</feature>
<evidence type="ECO:0000256" key="12">
    <source>
        <dbReference type="SAM" id="SignalP"/>
    </source>
</evidence>
<protein>
    <submittedName>
        <fullName evidence="13">Alkaline phosphatase</fullName>
    </submittedName>
</protein>
<dbReference type="Pfam" id="PF00245">
    <property type="entry name" value="Alk_phosphatase"/>
    <property type="match status" value="1"/>
</dbReference>
<name>A0A2S6GKC5_9PSEU</name>
<feature type="binding site" evidence="8">
    <location>
        <position position="168"/>
    </location>
    <ligand>
        <name>Mg(2+)</name>
        <dbReference type="ChEBI" id="CHEBI:18420"/>
    </ligand>
</feature>
<dbReference type="NCBIfam" id="NF007810">
    <property type="entry name" value="PRK10518.1"/>
    <property type="match status" value="1"/>
</dbReference>
<dbReference type="Gene3D" id="3.40.720.10">
    <property type="entry name" value="Alkaline Phosphatase, subunit A"/>
    <property type="match status" value="1"/>
</dbReference>
<dbReference type="PRINTS" id="PR00113">
    <property type="entry name" value="ALKPHPHTASE"/>
</dbReference>
<dbReference type="PROSITE" id="PS00123">
    <property type="entry name" value="ALKALINE_PHOSPHATASE"/>
    <property type="match status" value="1"/>
</dbReference>
<evidence type="ECO:0000256" key="9">
    <source>
        <dbReference type="PIRSR" id="PIRSR601952-3"/>
    </source>
</evidence>
<dbReference type="AlphaFoldDB" id="A0A2S6GKC5"/>
<evidence type="ECO:0000313" key="13">
    <source>
        <dbReference type="EMBL" id="PPK65678.1"/>
    </source>
</evidence>
<dbReference type="EMBL" id="PTIX01000013">
    <property type="protein sequence ID" value="PPK65678.1"/>
    <property type="molecule type" value="Genomic_DNA"/>
</dbReference>
<feature type="disulfide bond" evidence="9">
    <location>
        <begin position="183"/>
        <end position="193"/>
    </location>
</feature>
<feature type="disulfide bond" evidence="9">
    <location>
        <begin position="295"/>
        <end position="351"/>
    </location>
</feature>
<comment type="cofactor">
    <cofactor evidence="8">
        <name>Mg(2+)</name>
        <dbReference type="ChEBI" id="CHEBI:18420"/>
    </cofactor>
    <text evidence="8">Binds 1 Mg(2+) ion.</text>
</comment>
<feature type="binding site" evidence="8">
    <location>
        <position position="66"/>
    </location>
    <ligand>
        <name>Zn(2+)</name>
        <dbReference type="ChEBI" id="CHEBI:29105"/>
        <label>2</label>
    </ligand>
</feature>